<evidence type="ECO:0000313" key="1">
    <source>
        <dbReference type="EMBL" id="KYH25961.1"/>
    </source>
</evidence>
<dbReference type="Proteomes" id="UP000075531">
    <property type="component" value="Unassembled WGS sequence"/>
</dbReference>
<keyword evidence="2" id="KW-1185">Reference proteome</keyword>
<sequence>MNNSLNSTKDKKSQIPEKNLEIISNTYIRKLLPEDSELIDIIIENVFKKYKKDDLLKSDGFKILEDIIDEEVDSIFTADVNDEALFKEVIATDVFCEILEKKKQDLKKYVIEEIVI</sequence>
<gene>
    <name evidence="1" type="ORF">CLTEP_28050</name>
</gene>
<dbReference type="PATRIC" id="fig|1121338.3.peg.2960"/>
<dbReference type="EMBL" id="LTBA01000126">
    <property type="protein sequence ID" value="KYH25961.1"/>
    <property type="molecule type" value="Genomic_DNA"/>
</dbReference>
<accession>A0A151AE91</accession>
<evidence type="ECO:0000313" key="2">
    <source>
        <dbReference type="Proteomes" id="UP000075531"/>
    </source>
</evidence>
<dbReference type="RefSeq" id="WP_066827700.1">
    <property type="nucleotide sequence ID" value="NZ_LTBA01000126.1"/>
</dbReference>
<proteinExistence type="predicted"/>
<comment type="caution">
    <text evidence="1">The sequence shown here is derived from an EMBL/GenBank/DDBJ whole genome shotgun (WGS) entry which is preliminary data.</text>
</comment>
<dbReference type="AlphaFoldDB" id="A0A151AE91"/>
<reference evidence="1 2" key="1">
    <citation type="submission" date="2016-02" db="EMBL/GenBank/DDBJ databases">
        <title>Genome sequence of Clostridium tepidiprofundi DSM 19306.</title>
        <authorList>
            <person name="Poehlein A."/>
            <person name="Daniel R."/>
        </authorList>
    </citation>
    <scope>NUCLEOTIDE SEQUENCE [LARGE SCALE GENOMIC DNA]</scope>
    <source>
        <strain evidence="1 2">DSM 19306</strain>
    </source>
</reference>
<organism evidence="1 2">
    <name type="scientific">Clostridium tepidiprofundi DSM 19306</name>
    <dbReference type="NCBI Taxonomy" id="1121338"/>
    <lineage>
        <taxon>Bacteria</taxon>
        <taxon>Bacillati</taxon>
        <taxon>Bacillota</taxon>
        <taxon>Clostridia</taxon>
        <taxon>Eubacteriales</taxon>
        <taxon>Clostridiaceae</taxon>
        <taxon>Clostridium</taxon>
    </lineage>
</organism>
<name>A0A151AE91_9CLOT</name>
<protein>
    <submittedName>
        <fullName evidence="1">Uncharacterized protein</fullName>
    </submittedName>
</protein>